<evidence type="ECO:0000313" key="3">
    <source>
        <dbReference type="Proteomes" id="UP000054302"/>
    </source>
</evidence>
<dbReference type="GeneID" id="27325987"/>
<keyword evidence="3" id="KW-1185">Reference proteome</keyword>
<protein>
    <submittedName>
        <fullName evidence="2">Uncharacterized protein</fullName>
    </submittedName>
</protein>
<dbReference type="RefSeq" id="XP_016220033.1">
    <property type="nucleotide sequence ID" value="XM_016373122.1"/>
</dbReference>
<dbReference type="OrthoDB" id="10366681at2759"/>
<organism evidence="2 3">
    <name type="scientific">Exophiala mesophila</name>
    <name type="common">Black yeast-like fungus</name>
    <dbReference type="NCBI Taxonomy" id="212818"/>
    <lineage>
        <taxon>Eukaryota</taxon>
        <taxon>Fungi</taxon>
        <taxon>Dikarya</taxon>
        <taxon>Ascomycota</taxon>
        <taxon>Pezizomycotina</taxon>
        <taxon>Eurotiomycetes</taxon>
        <taxon>Chaetothyriomycetidae</taxon>
        <taxon>Chaetothyriales</taxon>
        <taxon>Herpotrichiellaceae</taxon>
        <taxon>Exophiala</taxon>
    </lineage>
</organism>
<dbReference type="Proteomes" id="UP000054302">
    <property type="component" value="Unassembled WGS sequence"/>
</dbReference>
<dbReference type="HOGENOM" id="CLU_1578535_0_0_1"/>
<dbReference type="AlphaFoldDB" id="A0A0D1Z3J2"/>
<dbReference type="VEuPathDB" id="FungiDB:PV10_08142"/>
<proteinExistence type="predicted"/>
<accession>A0A0D1Z3J2</accession>
<gene>
    <name evidence="2" type="ORF">PV10_08142</name>
</gene>
<dbReference type="EMBL" id="KN847525">
    <property type="protein sequence ID" value="KIV88459.1"/>
    <property type="molecule type" value="Genomic_DNA"/>
</dbReference>
<feature type="region of interest" description="Disordered" evidence="1">
    <location>
        <begin position="149"/>
        <end position="169"/>
    </location>
</feature>
<name>A0A0D1Z3J2_EXOME</name>
<evidence type="ECO:0000313" key="2">
    <source>
        <dbReference type="EMBL" id="KIV88459.1"/>
    </source>
</evidence>
<sequence>MPKPISMAATAQHNGDLDRAREKVVRAKLAELDGASLQSDQEGRQVNGQDTVYGSVVPSEGPAVSGLFFQGQQEGHQVNGVDPFCGYDAPLEDPATGGLSFQQQGPGHDAGAFLPHQAQPYFGGLDLPIQDAPPKEGFVNLREIELRQQPFPQQAPLPLQDQTQLPFTY</sequence>
<reference evidence="2 3" key="1">
    <citation type="submission" date="2015-01" db="EMBL/GenBank/DDBJ databases">
        <title>The Genome Sequence of Exophiala mesophila CBS40295.</title>
        <authorList>
            <consortium name="The Broad Institute Genomics Platform"/>
            <person name="Cuomo C."/>
            <person name="de Hoog S."/>
            <person name="Gorbushina A."/>
            <person name="Stielow B."/>
            <person name="Teixiera M."/>
            <person name="Abouelleil A."/>
            <person name="Chapman S.B."/>
            <person name="Priest M."/>
            <person name="Young S.K."/>
            <person name="Wortman J."/>
            <person name="Nusbaum C."/>
            <person name="Birren B."/>
        </authorList>
    </citation>
    <scope>NUCLEOTIDE SEQUENCE [LARGE SCALE GENOMIC DNA]</scope>
    <source>
        <strain evidence="2 3">CBS 40295</strain>
    </source>
</reference>
<evidence type="ECO:0000256" key="1">
    <source>
        <dbReference type="SAM" id="MobiDB-lite"/>
    </source>
</evidence>